<feature type="compositionally biased region" description="Basic residues" evidence="8">
    <location>
        <begin position="324"/>
        <end position="334"/>
    </location>
</feature>
<comment type="function">
    <text evidence="6">Plays a role in mitochondrial aerobic respiration. Regulates mitochondrial organization and fission.</text>
</comment>
<evidence type="ECO:0000256" key="4">
    <source>
        <dbReference type="ARBA" id="ARBA00023128"/>
    </source>
</evidence>
<dbReference type="EMBL" id="JX053405">
    <property type="protein sequence ID" value="AFK11633.1"/>
    <property type="molecule type" value="mRNA"/>
</dbReference>
<dbReference type="GO" id="GO:0005739">
    <property type="term" value="C:mitochondrion"/>
    <property type="evidence" value="ECO:0007669"/>
    <property type="project" value="UniProtKB-SubCell"/>
</dbReference>
<keyword evidence="3" id="KW-0809">Transit peptide</keyword>
<dbReference type="PANTHER" id="PTHR14215:SF1">
    <property type="entry name" value="MITOCHONDRIAL FISSION REGULATOR 1"/>
    <property type="match status" value="1"/>
</dbReference>
<comment type="function">
    <text evidence="5">May play a role in mitochondrial aerobic respiration. May also regulate mitochondrial organization and fission.</text>
</comment>
<protein>
    <recommendedName>
        <fullName evidence="6">Mitochondrial fission regulator</fullName>
    </recommendedName>
</protein>
<dbReference type="GO" id="GO:0000266">
    <property type="term" value="P:mitochondrial fission"/>
    <property type="evidence" value="ECO:0007669"/>
    <property type="project" value="UniProtKB-UniRule"/>
</dbReference>
<accession>K4FTU9</accession>
<evidence type="ECO:0000256" key="5">
    <source>
        <dbReference type="ARBA" id="ARBA00037378"/>
    </source>
</evidence>
<dbReference type="AlphaFoldDB" id="K4FTU9"/>
<evidence type="ECO:0000256" key="3">
    <source>
        <dbReference type="ARBA" id="ARBA00022946"/>
    </source>
</evidence>
<feature type="coiled-coil region" evidence="7">
    <location>
        <begin position="143"/>
        <end position="170"/>
    </location>
</feature>
<dbReference type="Pfam" id="PF05308">
    <property type="entry name" value="Mito_fiss_reg"/>
    <property type="match status" value="1"/>
</dbReference>
<dbReference type="PANTHER" id="PTHR14215">
    <property type="entry name" value="PROTEIN OF UNKNOWN FUNCTION DUF729"/>
    <property type="match status" value="1"/>
</dbReference>
<evidence type="ECO:0000256" key="2">
    <source>
        <dbReference type="ARBA" id="ARBA00005807"/>
    </source>
</evidence>
<evidence type="ECO:0000313" key="9">
    <source>
        <dbReference type="EMBL" id="AFK11633.1"/>
    </source>
</evidence>
<evidence type="ECO:0000256" key="1">
    <source>
        <dbReference type="ARBA" id="ARBA00004173"/>
    </source>
</evidence>
<comment type="similarity">
    <text evidence="2 6">Belongs to the MTFR1 family.</text>
</comment>
<proteinExistence type="evidence at transcript level"/>
<feature type="region of interest" description="Disordered" evidence="8">
    <location>
        <begin position="311"/>
        <end position="334"/>
    </location>
</feature>
<dbReference type="InterPro" id="IPR007972">
    <property type="entry name" value="Mtfr1"/>
</dbReference>
<evidence type="ECO:0000256" key="7">
    <source>
        <dbReference type="SAM" id="Coils"/>
    </source>
</evidence>
<reference evidence="9" key="1">
    <citation type="journal article" date="2012" name="PLoS ONE">
        <title>Sequencing and Analysis of Full-Length cDNAs, 5'-ESTs and 3'-ESTs from a Cartilaginous Fish, the Elephant Shark (Callorhinchus milii).</title>
        <authorList>
            <person name="Tan Y.Y."/>
            <person name="Kodzius R."/>
            <person name="Tay B.H."/>
            <person name="Tay A."/>
            <person name="Brenner S."/>
            <person name="Venkatesh B."/>
        </authorList>
    </citation>
    <scope>NUCLEOTIDE SEQUENCE</scope>
    <source>
        <tissue evidence="9">Testis</tissue>
    </source>
</reference>
<keyword evidence="7" id="KW-0175">Coiled coil</keyword>
<organism evidence="9">
    <name type="scientific">Callorhinchus milii</name>
    <name type="common">Ghost shark</name>
    <dbReference type="NCBI Taxonomy" id="7868"/>
    <lineage>
        <taxon>Eukaryota</taxon>
        <taxon>Metazoa</taxon>
        <taxon>Chordata</taxon>
        <taxon>Craniata</taxon>
        <taxon>Vertebrata</taxon>
        <taxon>Chondrichthyes</taxon>
        <taxon>Holocephali</taxon>
        <taxon>Chimaeriformes</taxon>
        <taxon>Callorhinchidae</taxon>
        <taxon>Callorhinchus</taxon>
    </lineage>
</organism>
<evidence type="ECO:0000256" key="6">
    <source>
        <dbReference type="RuleBase" id="RU369053"/>
    </source>
</evidence>
<comment type="subcellular location">
    <subcellularLocation>
        <location evidence="1 6">Mitochondrion</location>
    </subcellularLocation>
</comment>
<dbReference type="GO" id="GO:0009060">
    <property type="term" value="P:aerobic respiration"/>
    <property type="evidence" value="ECO:0007669"/>
    <property type="project" value="UniProtKB-UniRule"/>
</dbReference>
<keyword evidence="4 6" id="KW-0496">Mitochondrion</keyword>
<name>K4FTU9_CALMI</name>
<sequence length="334" mass="36692">MFLLLIQMIRTMTEYAGVAMDSVQLFGSKKPYGSSRSIIRRIGTSLPLSPCPRIQFQLFHAFGEGDQTNQKSGDVKERAVASLADVGWIVGDEGESFTRFISEVRPICAELTQQTTPCIAGSISRIVSSPKNELEPATPTLANNEALQKINVLENELAKLREQIAMIVTIQEKNSLSAVTPGAAPLCALAPPPPPPPPPPLPPPPPFQQSMSAIDLIKERRGKRADSDQNLTMPQQQTMPNMLDILKDINKVKLRSVKKSVNDLKVKPDQSSVDPTALIAAALKRKFAHRYKNDSCEIESQFSKSDFMETAEPPNFGQHMLKPAGKRKLLLAKS</sequence>
<evidence type="ECO:0000256" key="8">
    <source>
        <dbReference type="SAM" id="MobiDB-lite"/>
    </source>
</evidence>